<dbReference type="GO" id="GO:0031956">
    <property type="term" value="F:medium-chain fatty acid-CoA ligase activity"/>
    <property type="evidence" value="ECO:0007669"/>
    <property type="project" value="TreeGrafter"/>
</dbReference>
<dbReference type="SMART" id="SM00164">
    <property type="entry name" value="TBC"/>
    <property type="match status" value="1"/>
</dbReference>
<gene>
    <name evidence="5" type="ORF">BDU57DRAFT_556200</name>
</gene>
<feature type="compositionally biased region" description="Basic and acidic residues" evidence="3">
    <location>
        <begin position="1026"/>
        <end position="1038"/>
    </location>
</feature>
<dbReference type="PANTHER" id="PTHR43201">
    <property type="entry name" value="ACYL-COA SYNTHETASE"/>
    <property type="match status" value="1"/>
</dbReference>
<dbReference type="Gene3D" id="1.10.238.10">
    <property type="entry name" value="EF-hand"/>
    <property type="match status" value="1"/>
</dbReference>
<organism evidence="5 6">
    <name type="scientific">Ampelomyces quisqualis</name>
    <name type="common">Powdery mildew agent</name>
    <dbReference type="NCBI Taxonomy" id="50730"/>
    <lineage>
        <taxon>Eukaryota</taxon>
        <taxon>Fungi</taxon>
        <taxon>Dikarya</taxon>
        <taxon>Ascomycota</taxon>
        <taxon>Pezizomycotina</taxon>
        <taxon>Dothideomycetes</taxon>
        <taxon>Pleosporomycetidae</taxon>
        <taxon>Pleosporales</taxon>
        <taxon>Pleosporineae</taxon>
        <taxon>Phaeosphaeriaceae</taxon>
        <taxon>Ampelomyces</taxon>
    </lineage>
</organism>
<evidence type="ECO:0000256" key="3">
    <source>
        <dbReference type="SAM" id="MobiDB-lite"/>
    </source>
</evidence>
<dbReference type="InterPro" id="IPR045851">
    <property type="entry name" value="AMP-bd_C_sf"/>
</dbReference>
<reference evidence="5" key="1">
    <citation type="journal article" date="2020" name="Stud. Mycol.">
        <title>101 Dothideomycetes genomes: a test case for predicting lifestyles and emergence of pathogens.</title>
        <authorList>
            <person name="Haridas S."/>
            <person name="Albert R."/>
            <person name="Binder M."/>
            <person name="Bloem J."/>
            <person name="Labutti K."/>
            <person name="Salamov A."/>
            <person name="Andreopoulos B."/>
            <person name="Baker S."/>
            <person name="Barry K."/>
            <person name="Bills G."/>
            <person name="Bluhm B."/>
            <person name="Cannon C."/>
            <person name="Castanera R."/>
            <person name="Culley D."/>
            <person name="Daum C."/>
            <person name="Ezra D."/>
            <person name="Gonzalez J."/>
            <person name="Henrissat B."/>
            <person name="Kuo A."/>
            <person name="Liang C."/>
            <person name="Lipzen A."/>
            <person name="Lutzoni F."/>
            <person name="Magnuson J."/>
            <person name="Mondo S."/>
            <person name="Nolan M."/>
            <person name="Ohm R."/>
            <person name="Pangilinan J."/>
            <person name="Park H.-J."/>
            <person name="Ramirez L."/>
            <person name="Alfaro M."/>
            <person name="Sun H."/>
            <person name="Tritt A."/>
            <person name="Yoshinaga Y."/>
            <person name="Zwiers L.-H."/>
            <person name="Turgeon B."/>
            <person name="Goodwin S."/>
            <person name="Spatafora J."/>
            <person name="Crous P."/>
            <person name="Grigoriev I."/>
        </authorList>
    </citation>
    <scope>NUCLEOTIDE SEQUENCE</scope>
    <source>
        <strain evidence="5">HMLAC05119</strain>
    </source>
</reference>
<dbReference type="OrthoDB" id="17687at2759"/>
<dbReference type="InterPro" id="IPR011992">
    <property type="entry name" value="EF-hand-dom_pair"/>
</dbReference>
<dbReference type="SUPFAM" id="SSF56801">
    <property type="entry name" value="Acetyl-CoA synthetase-like"/>
    <property type="match status" value="1"/>
</dbReference>
<dbReference type="EMBL" id="ML979135">
    <property type="protein sequence ID" value="KAF1915826.1"/>
    <property type="molecule type" value="Genomic_DNA"/>
</dbReference>
<protein>
    <recommendedName>
        <fullName evidence="4">Rab-GAP TBC domain-containing protein</fullName>
    </recommendedName>
</protein>
<dbReference type="FunFam" id="3.30.300.30:FF:000008">
    <property type="entry name" value="2,3-dihydroxybenzoate-AMP ligase"/>
    <property type="match status" value="1"/>
</dbReference>
<dbReference type="SUPFAM" id="SSF47923">
    <property type="entry name" value="Ypt/Rab-GAP domain of gyp1p"/>
    <property type="match status" value="2"/>
</dbReference>
<dbReference type="InterPro" id="IPR025110">
    <property type="entry name" value="AMP-bd_C"/>
</dbReference>
<feature type="domain" description="Rab-GAP TBC" evidence="4">
    <location>
        <begin position="291"/>
        <end position="479"/>
    </location>
</feature>
<dbReference type="InterPro" id="IPR000195">
    <property type="entry name" value="Rab-GAP-TBC_dom"/>
</dbReference>
<dbReference type="InterPro" id="IPR000873">
    <property type="entry name" value="AMP-dep_synth/lig_dom"/>
</dbReference>
<sequence>MFNITSLVQKAQSYIEPTLNNIAAPATTDRRPSKATLFRYQFRLPDTQNPLQEITAELTLSPHYSTRGAGDVISSEKDRGQGNHYVGKLHLSEQYLCFSTQGSSFVNTATLSSSSSFTGQTHGAGPAGNGFTLPLCGIRRVERLHSQSYMFALAITTWNGVPDSKMQAPAGQKLTIQLAGSRQACERFCDGLKKGLREGVKEVDNLRRVVGHCYSEYLLTDAEEKKVGEDGANPGKEHPDTGLGVIFRYPGNARKLRDATKIRLWREYLRDNGRSATLIRQPTFHKLIRVGLPNRLRGEMWELTSGAFFLRLQNPSQYIETLQKFSGRESVAIDEIEKDLNRSLPEYPGFQSEDGIGRLRRVLTAYSWTNEEVGYCQAMNIVVAALLIYMSEPQAFFLLSVLCDRLLPGYYSQTMYGTLLDQKVFESLVEKTMPILWDHLVKSDVQLSVVSLPWFLSLYINSMPLIFAFRVLDVFFLEGPKVLFQIGLAILRINGEELLDATDDGSFISVLKSYFSRLDESAHPKSENSKLRAVTRFQELMVVAFKEFAGITQNTISEQRTKHKDAVLENIENFAKRTSIRNLGPESKRLSVADLGFLYDKFYAVLYERQQRAEIMQEEAERKAKASRLRATEVVTGLMGSSAEKGRVALGPSPTQMDYDAFREFLAGIAKWAITDSPSSPLEANGTHPSHSYFGGSMRSKPPVSPWGSGPEPAEHEFMRRLFRRWDADMSDSLSLQNVVTGFAYVKGTKDIMSNISYFFELYDDDSDGKVDREGILRISEALLFLSRRGVLEASPSSSTLDVGSDSNPERLNRDEQFLSSVSAFIRRCFEYADPDHPNNHDGQAVEQAKDHVDNFAIGDDDEDDLIDFGSGPSTPKASRTKTDDDVLSPAASTHTTESESAERSQKAESANLALDPNKPLHITLPTFRMVILADEILEQFFEVGFSSSFRLADESLPFSSSSANLTTFSNAGRQAAAVGSGMGVVGGAGAGVVPPGKGLRGMLDNIVTDGMRVAAEVRRRYDEAQKELDKEARHGREDDDDDEDAKDADLLEGAETAGVDTTKSDTAPPFPPLLEQTVPQHFAGVVKQYGDRNAVISHHQRTNLTYDALDRGSNKLARGLQHIGVRKGDRVAVSLGNNVEFATLTYALFKLGAILTLTTYSLVPLNPAFNAPQVLAALNHLDASTLIIGAETNLPRKDPRSNISLLTHLVPNLAGSKLESELVPSLKNLVLVDNSAGRIDAAEYRSLRRYENIMENGGQDSALQDQGLDPNEIANIQFTSGTTSMPKAACLSHKSILNNGNSIGDRMLLTPEDIVCCPPPLFHCFGCVLGYMATATHGSAIVFPKEAFDPIATLEAIRDHKATALHSVPTMFVAQLDLISKGAVPREGYQYLRTGIAAGSSIPSELMRKLHKTLNLTELTICYGMTETSPVSAMTTTDDPIEKRIDSVGRLLPHVKAKVVNPSDWTQTLDVNQRGELAVSGYLVMKGYWEDEKRTKENLVPDQDGVLWMHTGDEASIDEEGYIKITGRIKDLIIKGGENIHPLEVENCLFAHPKVREISVVGLPDERYGEVVAAFVVKQSDGDVTADEVRTWVREKLSHHLVPKYVFWVDTYPKTASGKIQKFKLRENGIALLQEGKGLE</sequence>
<dbReference type="SUPFAM" id="SSF47473">
    <property type="entry name" value="EF-hand"/>
    <property type="match status" value="1"/>
</dbReference>
<dbReference type="FunFam" id="1.10.8.270:FF:000015">
    <property type="entry name" value="GTPase activating protein (Gyp2)"/>
    <property type="match status" value="1"/>
</dbReference>
<keyword evidence="2" id="KW-0436">Ligase</keyword>
<dbReference type="InterPro" id="IPR042099">
    <property type="entry name" value="ANL_N_sf"/>
</dbReference>
<feature type="region of interest" description="Disordered" evidence="3">
    <location>
        <begin position="680"/>
        <end position="711"/>
    </location>
</feature>
<dbReference type="Pfam" id="PF00501">
    <property type="entry name" value="AMP-binding"/>
    <property type="match status" value="1"/>
</dbReference>
<dbReference type="InterPro" id="IPR035969">
    <property type="entry name" value="Rab-GAP_TBC_sf"/>
</dbReference>
<dbReference type="Gene3D" id="1.10.8.270">
    <property type="entry name" value="putative rabgap domain of human tbc1 domain family member 14 like domains"/>
    <property type="match status" value="1"/>
</dbReference>
<comment type="similarity">
    <text evidence="1">Belongs to the ATP-dependent AMP-binding enzyme family.</text>
</comment>
<feature type="region of interest" description="Disordered" evidence="3">
    <location>
        <begin position="795"/>
        <end position="814"/>
    </location>
</feature>
<feature type="compositionally biased region" description="Acidic residues" evidence="3">
    <location>
        <begin position="1039"/>
        <end position="1053"/>
    </location>
</feature>
<dbReference type="PROSITE" id="PS50086">
    <property type="entry name" value="TBC_RABGAP"/>
    <property type="match status" value="1"/>
</dbReference>
<dbReference type="InterPro" id="IPR020845">
    <property type="entry name" value="AMP-binding_CS"/>
</dbReference>
<proteinExistence type="inferred from homology"/>
<evidence type="ECO:0000259" key="4">
    <source>
        <dbReference type="PROSITE" id="PS50086"/>
    </source>
</evidence>
<feature type="compositionally biased region" description="Polar residues" evidence="3">
    <location>
        <begin position="680"/>
        <end position="690"/>
    </location>
</feature>
<feature type="compositionally biased region" description="Polar residues" evidence="3">
    <location>
        <begin position="795"/>
        <end position="807"/>
    </location>
</feature>
<dbReference type="FunFam" id="1.10.472.80:FF:000021">
    <property type="entry name" value="GTPase activating protein (Gyp2)"/>
    <property type="match status" value="1"/>
</dbReference>
<keyword evidence="6" id="KW-1185">Reference proteome</keyword>
<evidence type="ECO:0000313" key="6">
    <source>
        <dbReference type="Proteomes" id="UP000800096"/>
    </source>
</evidence>
<dbReference type="Gene3D" id="3.30.300.30">
    <property type="match status" value="1"/>
</dbReference>
<name>A0A6A5QMB6_AMPQU</name>
<evidence type="ECO:0000256" key="1">
    <source>
        <dbReference type="ARBA" id="ARBA00006432"/>
    </source>
</evidence>
<evidence type="ECO:0000313" key="5">
    <source>
        <dbReference type="EMBL" id="KAF1915826.1"/>
    </source>
</evidence>
<dbReference type="Proteomes" id="UP000800096">
    <property type="component" value="Unassembled WGS sequence"/>
</dbReference>
<feature type="region of interest" description="Disordered" evidence="3">
    <location>
        <begin position="1026"/>
        <end position="1076"/>
    </location>
</feature>
<feature type="compositionally biased region" description="Basic and acidic residues" evidence="3">
    <location>
        <begin position="897"/>
        <end position="907"/>
    </location>
</feature>
<dbReference type="Pfam" id="PF00566">
    <property type="entry name" value="RabGAP-TBC"/>
    <property type="match status" value="1"/>
</dbReference>
<feature type="region of interest" description="Disordered" evidence="3">
    <location>
        <begin position="863"/>
        <end position="913"/>
    </location>
</feature>
<dbReference type="CDD" id="cd05917">
    <property type="entry name" value="FACL_like_2"/>
    <property type="match status" value="1"/>
</dbReference>
<accession>A0A6A5QMB6</accession>
<evidence type="ECO:0000256" key="2">
    <source>
        <dbReference type="ARBA" id="ARBA00022598"/>
    </source>
</evidence>
<dbReference type="Gene3D" id="3.40.50.12780">
    <property type="entry name" value="N-terminal domain of ligase-like"/>
    <property type="match status" value="1"/>
</dbReference>
<dbReference type="Pfam" id="PF13193">
    <property type="entry name" value="AMP-binding_C"/>
    <property type="match status" value="1"/>
</dbReference>
<dbReference type="Gene3D" id="1.10.472.80">
    <property type="entry name" value="Ypt/Rab-GAP domain of gyp1p, domain 3"/>
    <property type="match status" value="1"/>
</dbReference>
<dbReference type="PROSITE" id="PS00455">
    <property type="entry name" value="AMP_BINDING"/>
    <property type="match status" value="1"/>
</dbReference>
<dbReference type="PANTHER" id="PTHR43201:SF30">
    <property type="entry name" value="AMP-DEPENDENT SYNTHETASE_LIGASE DOMAIN-CONTAINING PROTEIN"/>
    <property type="match status" value="1"/>
</dbReference>
<dbReference type="GO" id="GO:0006631">
    <property type="term" value="P:fatty acid metabolic process"/>
    <property type="evidence" value="ECO:0007669"/>
    <property type="project" value="TreeGrafter"/>
</dbReference>